<dbReference type="Gene3D" id="6.10.340.10">
    <property type="match status" value="1"/>
</dbReference>
<keyword evidence="13 14" id="KW-0472">Membrane</keyword>
<keyword evidence="5" id="KW-0597">Phosphoprotein</keyword>
<evidence type="ECO:0000256" key="8">
    <source>
        <dbReference type="ARBA" id="ARBA00022741"/>
    </source>
</evidence>
<dbReference type="InterPro" id="IPR036890">
    <property type="entry name" value="HATPase_C_sf"/>
</dbReference>
<dbReference type="InterPro" id="IPR003594">
    <property type="entry name" value="HATPase_dom"/>
</dbReference>
<keyword evidence="7 14" id="KW-0812">Transmembrane</keyword>
<evidence type="ECO:0000256" key="13">
    <source>
        <dbReference type="ARBA" id="ARBA00023136"/>
    </source>
</evidence>
<dbReference type="EC" id="2.7.13.3" evidence="3"/>
<dbReference type="PANTHER" id="PTHR45528">
    <property type="entry name" value="SENSOR HISTIDINE KINASE CPXA"/>
    <property type="match status" value="1"/>
</dbReference>
<comment type="caution">
    <text evidence="16">The sequence shown here is derived from an EMBL/GenBank/DDBJ whole genome shotgun (WGS) entry which is preliminary data.</text>
</comment>
<dbReference type="CDD" id="cd00082">
    <property type="entry name" value="HisKA"/>
    <property type="match status" value="1"/>
</dbReference>
<keyword evidence="6" id="KW-0808">Transferase</keyword>
<dbReference type="PANTHER" id="PTHR45528:SF1">
    <property type="entry name" value="SENSOR HISTIDINE KINASE CPXA"/>
    <property type="match status" value="1"/>
</dbReference>
<dbReference type="GO" id="GO:0000155">
    <property type="term" value="F:phosphorelay sensor kinase activity"/>
    <property type="evidence" value="ECO:0007669"/>
    <property type="project" value="InterPro"/>
</dbReference>
<comment type="catalytic activity">
    <reaction evidence="1">
        <text>ATP + protein L-histidine = ADP + protein N-phospho-L-histidine.</text>
        <dbReference type="EC" id="2.7.13.3"/>
    </reaction>
</comment>
<sequence>MHKSIRFKLSAFFLVIFLFFVATLLLSFVIFFRNDFRYDVVKEEQYYQNRVSKLAEKASASKDEKSIVRLLTPYANHRMQIQLLDIKGNVLWSLGQSSTIINISAKDYIITRGVVRYGLRINGMNLTRTEVFEAYAIKYLWIILLLFTFLFLWIAFFLHLSITKPVLALYRRMESNPLKMKIRAKDYRHDEIGVLEKRFDQMIHRLQTVDRQQQTMLAAISHDLKTPLTSIITYTERLSSGKVSDLKKQQHYYEVIGRKADDIRDLIDKFQDAALVTDLNTPADFQIISAAEFWQSVLEPYTEEWDGVDAKLEYSSEMDDNTMIRIDKSSINRLIANIMGNAIKYGARPLIVHAFITQSHNDVKVKIENNGMQVPEEKLQLLFDRFYRGEPSRSREKGGSGLGLFICREIIEKHEGSIRAYKPWNNDFGIELKLPIVNS</sequence>
<dbReference type="SMART" id="SM00387">
    <property type="entry name" value="HATPase_c"/>
    <property type="match status" value="1"/>
</dbReference>
<protein>
    <recommendedName>
        <fullName evidence="3">histidine kinase</fullName>
        <ecNumber evidence="3">2.7.13.3</ecNumber>
    </recommendedName>
</protein>
<accession>A0A0U1QL18</accession>
<evidence type="ECO:0000256" key="10">
    <source>
        <dbReference type="ARBA" id="ARBA00022840"/>
    </source>
</evidence>
<dbReference type="Gene3D" id="1.10.287.130">
    <property type="match status" value="1"/>
</dbReference>
<dbReference type="PRINTS" id="PR00344">
    <property type="entry name" value="BCTRLSENSOR"/>
</dbReference>
<evidence type="ECO:0000256" key="4">
    <source>
        <dbReference type="ARBA" id="ARBA00022475"/>
    </source>
</evidence>
<dbReference type="AlphaFoldDB" id="A0A0U1QL18"/>
<dbReference type="OrthoDB" id="335833at2"/>
<keyword evidence="12" id="KW-0902">Two-component regulatory system</keyword>
<evidence type="ECO:0000256" key="3">
    <source>
        <dbReference type="ARBA" id="ARBA00012438"/>
    </source>
</evidence>
<dbReference type="SUPFAM" id="SSF47384">
    <property type="entry name" value="Homodimeric domain of signal transducing histidine kinase"/>
    <property type="match status" value="1"/>
</dbReference>
<proteinExistence type="predicted"/>
<dbReference type="Proteomes" id="UP000035553">
    <property type="component" value="Unassembled WGS sequence"/>
</dbReference>
<gene>
    <name evidence="16" type="ORF">SINU_13140</name>
</gene>
<dbReference type="PROSITE" id="PS50109">
    <property type="entry name" value="HIS_KIN"/>
    <property type="match status" value="1"/>
</dbReference>
<dbReference type="Pfam" id="PF00512">
    <property type="entry name" value="HisKA"/>
    <property type="match status" value="1"/>
</dbReference>
<evidence type="ECO:0000313" key="16">
    <source>
        <dbReference type="EMBL" id="KLI01499.1"/>
    </source>
</evidence>
<dbReference type="STRING" id="1069536.SINU_13140"/>
<dbReference type="Gene3D" id="3.30.565.10">
    <property type="entry name" value="Histidine kinase-like ATPase, C-terminal domain"/>
    <property type="match status" value="1"/>
</dbReference>
<feature type="domain" description="Histidine kinase" evidence="15">
    <location>
        <begin position="219"/>
        <end position="438"/>
    </location>
</feature>
<dbReference type="Pfam" id="PF02518">
    <property type="entry name" value="HATPase_c"/>
    <property type="match status" value="1"/>
</dbReference>
<evidence type="ECO:0000256" key="2">
    <source>
        <dbReference type="ARBA" id="ARBA00004651"/>
    </source>
</evidence>
<keyword evidence="8" id="KW-0547">Nucleotide-binding</keyword>
<reference evidence="16 17" key="1">
    <citation type="journal article" date="2011" name="J. Bacteriol.">
        <title>Draft genome sequence of Sporolactobacillus inulinus strain CASD, an efficient D-lactic acid-producing bacterium with high-concentration lactate tolerance capability.</title>
        <authorList>
            <person name="Yu B."/>
            <person name="Su F."/>
            <person name="Wang L."/>
            <person name="Xu K."/>
            <person name="Zhao B."/>
            <person name="Xu P."/>
        </authorList>
    </citation>
    <scope>NUCLEOTIDE SEQUENCE [LARGE SCALE GENOMIC DNA]</scope>
    <source>
        <strain evidence="16 17">CASD</strain>
    </source>
</reference>
<keyword evidence="10" id="KW-0067">ATP-binding</keyword>
<evidence type="ECO:0000313" key="17">
    <source>
        <dbReference type="Proteomes" id="UP000035553"/>
    </source>
</evidence>
<name>A0A0U1QL18_9BACL</name>
<dbReference type="RefSeq" id="WP_010023850.1">
    <property type="nucleotide sequence ID" value="NZ_AFVQ02000197.1"/>
</dbReference>
<feature type="transmembrane region" description="Helical" evidence="14">
    <location>
        <begin position="12"/>
        <end position="32"/>
    </location>
</feature>
<evidence type="ECO:0000256" key="14">
    <source>
        <dbReference type="SAM" id="Phobius"/>
    </source>
</evidence>
<evidence type="ECO:0000259" key="15">
    <source>
        <dbReference type="PROSITE" id="PS50109"/>
    </source>
</evidence>
<evidence type="ECO:0000256" key="7">
    <source>
        <dbReference type="ARBA" id="ARBA00022692"/>
    </source>
</evidence>
<dbReference type="SUPFAM" id="SSF55874">
    <property type="entry name" value="ATPase domain of HSP90 chaperone/DNA topoisomerase II/histidine kinase"/>
    <property type="match status" value="1"/>
</dbReference>
<evidence type="ECO:0000256" key="1">
    <source>
        <dbReference type="ARBA" id="ARBA00000085"/>
    </source>
</evidence>
<evidence type="ECO:0000256" key="6">
    <source>
        <dbReference type="ARBA" id="ARBA00022679"/>
    </source>
</evidence>
<keyword evidence="4" id="KW-1003">Cell membrane</keyword>
<organism evidence="16 17">
    <name type="scientific">Sporolactobacillus inulinus CASD</name>
    <dbReference type="NCBI Taxonomy" id="1069536"/>
    <lineage>
        <taxon>Bacteria</taxon>
        <taxon>Bacillati</taxon>
        <taxon>Bacillota</taxon>
        <taxon>Bacilli</taxon>
        <taxon>Bacillales</taxon>
        <taxon>Sporolactobacillaceae</taxon>
        <taxon>Sporolactobacillus</taxon>
    </lineage>
</organism>
<evidence type="ECO:0000256" key="11">
    <source>
        <dbReference type="ARBA" id="ARBA00022989"/>
    </source>
</evidence>
<dbReference type="InterPro" id="IPR003661">
    <property type="entry name" value="HisK_dim/P_dom"/>
</dbReference>
<evidence type="ECO:0000256" key="12">
    <source>
        <dbReference type="ARBA" id="ARBA00023012"/>
    </source>
</evidence>
<dbReference type="GO" id="GO:0005524">
    <property type="term" value="F:ATP binding"/>
    <property type="evidence" value="ECO:0007669"/>
    <property type="project" value="UniProtKB-KW"/>
</dbReference>
<dbReference type="GO" id="GO:0005886">
    <property type="term" value="C:plasma membrane"/>
    <property type="evidence" value="ECO:0007669"/>
    <property type="project" value="UniProtKB-SubCell"/>
</dbReference>
<keyword evidence="17" id="KW-1185">Reference proteome</keyword>
<dbReference type="CDD" id="cd06225">
    <property type="entry name" value="HAMP"/>
    <property type="match status" value="1"/>
</dbReference>
<evidence type="ECO:0000256" key="5">
    <source>
        <dbReference type="ARBA" id="ARBA00022553"/>
    </source>
</evidence>
<dbReference type="EMBL" id="AFVQ02000197">
    <property type="protein sequence ID" value="KLI01499.1"/>
    <property type="molecule type" value="Genomic_DNA"/>
</dbReference>
<evidence type="ECO:0000256" key="9">
    <source>
        <dbReference type="ARBA" id="ARBA00022777"/>
    </source>
</evidence>
<comment type="subcellular location">
    <subcellularLocation>
        <location evidence="2">Cell membrane</location>
        <topology evidence="2">Multi-pass membrane protein</topology>
    </subcellularLocation>
</comment>
<keyword evidence="9 16" id="KW-0418">Kinase</keyword>
<dbReference type="SMART" id="SM00388">
    <property type="entry name" value="HisKA"/>
    <property type="match status" value="1"/>
</dbReference>
<feature type="transmembrane region" description="Helical" evidence="14">
    <location>
        <begin position="139"/>
        <end position="162"/>
    </location>
</feature>
<keyword evidence="11 14" id="KW-1133">Transmembrane helix</keyword>
<dbReference type="InterPro" id="IPR005467">
    <property type="entry name" value="His_kinase_dom"/>
</dbReference>
<dbReference type="InterPro" id="IPR036097">
    <property type="entry name" value="HisK_dim/P_sf"/>
</dbReference>
<dbReference type="InterPro" id="IPR004358">
    <property type="entry name" value="Sig_transdc_His_kin-like_C"/>
</dbReference>
<dbReference type="InterPro" id="IPR050398">
    <property type="entry name" value="HssS/ArlS-like"/>
</dbReference>